<protein>
    <submittedName>
        <fullName evidence="4">Carboxylesterase, type B domain protein</fullName>
        <ecNumber evidence="4">3.1.1.-</ecNumber>
    </submittedName>
</protein>
<dbReference type="GO" id="GO:0016787">
    <property type="term" value="F:hydrolase activity"/>
    <property type="evidence" value="ECO:0007669"/>
    <property type="project" value="UniProtKB-KW"/>
</dbReference>
<dbReference type="InterPro" id="IPR019826">
    <property type="entry name" value="Carboxylesterase_B_AS"/>
</dbReference>
<feature type="non-terminal residue" evidence="4">
    <location>
        <position position="1"/>
    </location>
</feature>
<evidence type="ECO:0000256" key="2">
    <source>
        <dbReference type="ARBA" id="ARBA00022801"/>
    </source>
</evidence>
<sequence length="73" mass="7754">FMDQLAALKWVQKNIRAFGGNPHNVTVFGESAGGMSVNNLLITPLAKGLFERAIIESGGGRPYSPPGGWPSRA</sequence>
<gene>
    <name evidence="4" type="ORF">B2A_04783</name>
</gene>
<feature type="domain" description="Carboxylesterase type B" evidence="3">
    <location>
        <begin position="1"/>
        <end position="58"/>
    </location>
</feature>
<dbReference type="InterPro" id="IPR050309">
    <property type="entry name" value="Type-B_Carboxylest/Lipase"/>
</dbReference>
<keyword evidence="2 4" id="KW-0378">Hydrolase</keyword>
<reference evidence="4" key="2">
    <citation type="journal article" date="2014" name="ISME J.">
        <title>Microbial stratification in low pH oxic and suboxic macroscopic growths along an acid mine drainage.</title>
        <authorList>
            <person name="Mendez-Garcia C."/>
            <person name="Mesa V."/>
            <person name="Sprenger R.R."/>
            <person name="Richter M."/>
            <person name="Diez M.S."/>
            <person name="Solano J."/>
            <person name="Bargiela R."/>
            <person name="Golyshina O.V."/>
            <person name="Manteca A."/>
            <person name="Ramos J.L."/>
            <person name="Gallego J.R."/>
            <person name="Llorente I."/>
            <person name="Martins Dos Santos V.A."/>
            <person name="Jensen O.N."/>
            <person name="Pelaez A.I."/>
            <person name="Sanchez J."/>
            <person name="Ferrer M."/>
        </authorList>
    </citation>
    <scope>NUCLEOTIDE SEQUENCE</scope>
</reference>
<comment type="similarity">
    <text evidence="1">Belongs to the type-B carboxylesterase/lipase family.</text>
</comment>
<dbReference type="InterPro" id="IPR002018">
    <property type="entry name" value="CarbesteraseB"/>
</dbReference>
<dbReference type="AlphaFoldDB" id="T1BU32"/>
<dbReference type="Gene3D" id="3.40.50.1820">
    <property type="entry name" value="alpha/beta hydrolase"/>
    <property type="match status" value="1"/>
</dbReference>
<evidence type="ECO:0000256" key="1">
    <source>
        <dbReference type="ARBA" id="ARBA00005964"/>
    </source>
</evidence>
<dbReference type="EMBL" id="AUZZ01003252">
    <property type="protein sequence ID" value="EQD57465.1"/>
    <property type="molecule type" value="Genomic_DNA"/>
</dbReference>
<name>T1BU32_9ZZZZ</name>
<evidence type="ECO:0000259" key="3">
    <source>
        <dbReference type="Pfam" id="PF00135"/>
    </source>
</evidence>
<reference evidence="4" key="1">
    <citation type="submission" date="2013-08" db="EMBL/GenBank/DDBJ databases">
        <authorList>
            <person name="Mendez C."/>
            <person name="Richter M."/>
            <person name="Ferrer M."/>
            <person name="Sanchez J."/>
        </authorList>
    </citation>
    <scope>NUCLEOTIDE SEQUENCE</scope>
</reference>
<dbReference type="PANTHER" id="PTHR11559">
    <property type="entry name" value="CARBOXYLESTERASE"/>
    <property type="match status" value="1"/>
</dbReference>
<evidence type="ECO:0000313" key="4">
    <source>
        <dbReference type="EMBL" id="EQD57465.1"/>
    </source>
</evidence>
<proteinExistence type="inferred from homology"/>
<dbReference type="PROSITE" id="PS00122">
    <property type="entry name" value="CARBOXYLESTERASE_B_1"/>
    <property type="match status" value="1"/>
</dbReference>
<dbReference type="SUPFAM" id="SSF53474">
    <property type="entry name" value="alpha/beta-Hydrolases"/>
    <property type="match status" value="1"/>
</dbReference>
<comment type="caution">
    <text evidence="4">The sequence shown here is derived from an EMBL/GenBank/DDBJ whole genome shotgun (WGS) entry which is preliminary data.</text>
</comment>
<organism evidence="4">
    <name type="scientific">mine drainage metagenome</name>
    <dbReference type="NCBI Taxonomy" id="410659"/>
    <lineage>
        <taxon>unclassified sequences</taxon>
        <taxon>metagenomes</taxon>
        <taxon>ecological metagenomes</taxon>
    </lineage>
</organism>
<dbReference type="EC" id="3.1.1.-" evidence="4"/>
<accession>T1BU32</accession>
<dbReference type="Pfam" id="PF00135">
    <property type="entry name" value="COesterase"/>
    <property type="match status" value="1"/>
</dbReference>
<dbReference type="InterPro" id="IPR029058">
    <property type="entry name" value="AB_hydrolase_fold"/>
</dbReference>